<evidence type="ECO:0000313" key="2">
    <source>
        <dbReference type="EMBL" id="KAH6658606.1"/>
    </source>
</evidence>
<dbReference type="AlphaFoldDB" id="A0A9P8UUU7"/>
<dbReference type="RefSeq" id="XP_045962840.1">
    <property type="nucleotide sequence ID" value="XM_046099749.1"/>
</dbReference>
<evidence type="ECO:0000256" key="1">
    <source>
        <dbReference type="SAM" id="MobiDB-lite"/>
    </source>
</evidence>
<protein>
    <submittedName>
        <fullName evidence="2">Uncharacterized protein</fullName>
    </submittedName>
</protein>
<evidence type="ECO:0000313" key="3">
    <source>
        <dbReference type="Proteomes" id="UP000758603"/>
    </source>
</evidence>
<reference evidence="2" key="1">
    <citation type="journal article" date="2021" name="Nat. Commun.">
        <title>Genetic determinants of endophytism in the Arabidopsis root mycobiome.</title>
        <authorList>
            <person name="Mesny F."/>
            <person name="Miyauchi S."/>
            <person name="Thiergart T."/>
            <person name="Pickel B."/>
            <person name="Atanasova L."/>
            <person name="Karlsson M."/>
            <person name="Huettel B."/>
            <person name="Barry K.W."/>
            <person name="Haridas S."/>
            <person name="Chen C."/>
            <person name="Bauer D."/>
            <person name="Andreopoulos W."/>
            <person name="Pangilinan J."/>
            <person name="LaButti K."/>
            <person name="Riley R."/>
            <person name="Lipzen A."/>
            <person name="Clum A."/>
            <person name="Drula E."/>
            <person name="Henrissat B."/>
            <person name="Kohler A."/>
            <person name="Grigoriev I.V."/>
            <person name="Martin F.M."/>
            <person name="Hacquard S."/>
        </authorList>
    </citation>
    <scope>NUCLEOTIDE SEQUENCE</scope>
    <source>
        <strain evidence="2">MPI-SDFR-AT-0073</strain>
    </source>
</reference>
<dbReference type="Proteomes" id="UP000758603">
    <property type="component" value="Unassembled WGS sequence"/>
</dbReference>
<organism evidence="2 3">
    <name type="scientific">Truncatella angustata</name>
    <dbReference type="NCBI Taxonomy" id="152316"/>
    <lineage>
        <taxon>Eukaryota</taxon>
        <taxon>Fungi</taxon>
        <taxon>Dikarya</taxon>
        <taxon>Ascomycota</taxon>
        <taxon>Pezizomycotina</taxon>
        <taxon>Sordariomycetes</taxon>
        <taxon>Xylariomycetidae</taxon>
        <taxon>Amphisphaeriales</taxon>
        <taxon>Sporocadaceae</taxon>
        <taxon>Truncatella</taxon>
    </lineage>
</organism>
<sequence length="165" mass="18572">MASSTLNIHSRHDDQPAPQSTESACANLTEFGSVLYEPYYSLLENYESNIANGFIPVSSEFDEIEIASLFTVLQQRCSSHEEDEPLPMHLPHPIDADANVLIMPVESPEVDLRHEISLEELDQLCSNAWEPLVPCTLCETNFKSRKAKLVRCHNMIESIQDINGQ</sequence>
<dbReference type="GeneID" id="70128641"/>
<gene>
    <name evidence="2" type="ORF">BKA67DRAFT_533741</name>
</gene>
<dbReference type="EMBL" id="JAGPXC010000002">
    <property type="protein sequence ID" value="KAH6658606.1"/>
    <property type="molecule type" value="Genomic_DNA"/>
</dbReference>
<keyword evidence="3" id="KW-1185">Reference proteome</keyword>
<feature type="region of interest" description="Disordered" evidence="1">
    <location>
        <begin position="1"/>
        <end position="21"/>
    </location>
</feature>
<proteinExistence type="predicted"/>
<accession>A0A9P8UUU7</accession>
<name>A0A9P8UUU7_9PEZI</name>
<comment type="caution">
    <text evidence="2">The sequence shown here is derived from an EMBL/GenBank/DDBJ whole genome shotgun (WGS) entry which is preliminary data.</text>
</comment>